<dbReference type="Gene3D" id="3.40.50.300">
    <property type="entry name" value="P-loop containing nucleotide triphosphate hydrolases"/>
    <property type="match status" value="2"/>
</dbReference>
<dbReference type="NCBIfam" id="TIGR00390">
    <property type="entry name" value="hslU"/>
    <property type="match status" value="1"/>
</dbReference>
<feature type="domain" description="Clp ATPase C-terminal" evidence="6">
    <location>
        <begin position="330"/>
        <end position="424"/>
    </location>
</feature>
<dbReference type="SMART" id="SM01086">
    <property type="entry name" value="ClpB_D2-small"/>
    <property type="match status" value="1"/>
</dbReference>
<dbReference type="InterPro" id="IPR027417">
    <property type="entry name" value="P-loop_NTPase"/>
</dbReference>
<comment type="caution">
    <text evidence="7">The sequence shown here is derived from an EMBL/GenBank/DDBJ whole genome shotgun (WGS) entry which is preliminary data.</text>
</comment>
<protein>
    <submittedName>
        <fullName evidence="7">ATP-dependent protease HslVU, ATPase subunit</fullName>
    </submittedName>
</protein>
<evidence type="ECO:0000256" key="3">
    <source>
        <dbReference type="ARBA" id="ARBA00022840"/>
    </source>
</evidence>
<keyword evidence="4" id="KW-0143">Chaperone</keyword>
<dbReference type="InterPro" id="IPR003959">
    <property type="entry name" value="ATPase_AAA_core"/>
</dbReference>
<dbReference type="SUPFAM" id="SSF52540">
    <property type="entry name" value="P-loop containing nucleoside triphosphate hydrolases"/>
    <property type="match status" value="1"/>
</dbReference>
<dbReference type="BioCyc" id="FSP457404-HMP:GTSQ-794-MONOMER"/>
<name>H1PQU9_9FUSO</name>
<dbReference type="Gene3D" id="1.10.8.60">
    <property type="match status" value="1"/>
</dbReference>
<keyword evidence="3" id="KW-0067">ATP-binding</keyword>
<dbReference type="Pfam" id="PF07724">
    <property type="entry name" value="AAA_2"/>
    <property type="match status" value="1"/>
</dbReference>
<dbReference type="RefSeq" id="WP_008696198.1">
    <property type="nucleotide sequence ID" value="NZ_KE161007.1"/>
</dbReference>
<dbReference type="InterPro" id="IPR004491">
    <property type="entry name" value="HslU"/>
</dbReference>
<feature type="domain" description="AAA+ ATPase" evidence="5">
    <location>
        <begin position="51"/>
        <end position="331"/>
    </location>
</feature>
<keyword evidence="8" id="KW-1185">Reference proteome</keyword>
<dbReference type="PANTHER" id="PTHR48102:SF3">
    <property type="entry name" value="ATP-DEPENDENT PROTEASE ATPASE SUBUNIT HSLU"/>
    <property type="match status" value="1"/>
</dbReference>
<dbReference type="AlphaFoldDB" id="H1PQU9"/>
<dbReference type="GO" id="GO:0016887">
    <property type="term" value="F:ATP hydrolysis activity"/>
    <property type="evidence" value="ECO:0007669"/>
    <property type="project" value="InterPro"/>
</dbReference>
<keyword evidence="2" id="KW-0547">Nucleotide-binding</keyword>
<dbReference type="NCBIfam" id="NF003544">
    <property type="entry name" value="PRK05201.1"/>
    <property type="match status" value="1"/>
</dbReference>
<dbReference type="GO" id="GO:0005524">
    <property type="term" value="F:ATP binding"/>
    <property type="evidence" value="ECO:0007669"/>
    <property type="project" value="UniProtKB-KW"/>
</dbReference>
<evidence type="ECO:0000256" key="4">
    <source>
        <dbReference type="ARBA" id="ARBA00023186"/>
    </source>
</evidence>
<dbReference type="Pfam" id="PF00004">
    <property type="entry name" value="AAA"/>
    <property type="match status" value="1"/>
</dbReference>
<evidence type="ECO:0000259" key="5">
    <source>
        <dbReference type="SMART" id="SM00382"/>
    </source>
</evidence>
<gene>
    <name evidence="7" type="ORF">HMPREF0402_00792</name>
</gene>
<dbReference type="EMBL" id="AGWJ02000002">
    <property type="protein sequence ID" value="EHO82762.1"/>
    <property type="molecule type" value="Genomic_DNA"/>
</dbReference>
<proteinExistence type="inferred from homology"/>
<organism evidence="7 8">
    <name type="scientific">Fusobacterium ulcerans 12-1B</name>
    <dbReference type="NCBI Taxonomy" id="457404"/>
    <lineage>
        <taxon>Bacteria</taxon>
        <taxon>Fusobacteriati</taxon>
        <taxon>Fusobacteriota</taxon>
        <taxon>Fusobacteriia</taxon>
        <taxon>Fusobacteriales</taxon>
        <taxon>Fusobacteriaceae</taxon>
        <taxon>Fusobacterium</taxon>
    </lineage>
</organism>
<dbReference type="GO" id="GO:0008233">
    <property type="term" value="F:peptidase activity"/>
    <property type="evidence" value="ECO:0007669"/>
    <property type="project" value="UniProtKB-KW"/>
</dbReference>
<sequence length="438" mass="49518">MNRGLTPKRIVEELNKYIISQDEAKKNVAISLRNRDRRKSIEDEELRREITPKNIILIGPTGVGKTEIARRIAKIADAPFLKVEATKYTEVGYVGKDVESIIKDLTSLTYRKMKEQKFNELREEAYETALEKTAKLIKPYDSLNDEEKAQIMQDIDEGKYDDTEVEIERTKRDLDLPIIEVVSGSDDTSGIGSILDQVMAGVSGKSKKMITTVKNVIGIMMDEEVEKKLDLDSLNEEVIDNVENNGIIFIDEIDKIAERDGVGKGEVSRQGVQRDILPIVEGSTVMTKFGPVKTDHILFIAAGAFTQSSPSDLMPELQGRFPIRVKLKNLEKEDFVKILTEVEYNLLDQYTAMLATDNVELTFTKGAIEKIADITAAANEKVENIGARRLSAVVEELLREVMYEAPYEKKKKVSIDANFVKKVFKKENEEENLDKYIL</sequence>
<dbReference type="SMART" id="SM00382">
    <property type="entry name" value="AAA"/>
    <property type="match status" value="1"/>
</dbReference>
<evidence type="ECO:0000313" key="7">
    <source>
        <dbReference type="EMBL" id="EHO82762.1"/>
    </source>
</evidence>
<accession>H1PQU9</accession>
<evidence type="ECO:0000313" key="8">
    <source>
        <dbReference type="Proteomes" id="UP000003233"/>
    </source>
</evidence>
<evidence type="ECO:0000256" key="1">
    <source>
        <dbReference type="ARBA" id="ARBA00009771"/>
    </source>
</evidence>
<dbReference type="Pfam" id="PF10431">
    <property type="entry name" value="ClpB_D2-small"/>
    <property type="match status" value="1"/>
</dbReference>
<dbReference type="GO" id="GO:0051603">
    <property type="term" value="P:proteolysis involved in protein catabolic process"/>
    <property type="evidence" value="ECO:0007669"/>
    <property type="project" value="TreeGrafter"/>
</dbReference>
<dbReference type="InterPro" id="IPR050052">
    <property type="entry name" value="ATP-dep_Clp_protease_ClpX"/>
</dbReference>
<dbReference type="HOGENOM" id="CLU_033123_0_0_0"/>
<dbReference type="GO" id="GO:0009376">
    <property type="term" value="C:HslUV protease complex"/>
    <property type="evidence" value="ECO:0007669"/>
    <property type="project" value="InterPro"/>
</dbReference>
<comment type="similarity">
    <text evidence="1">Belongs to the ClpX chaperone family. HslU subfamily.</text>
</comment>
<keyword evidence="7" id="KW-0645">Protease</keyword>
<dbReference type="InterPro" id="IPR003593">
    <property type="entry name" value="AAA+_ATPase"/>
</dbReference>
<evidence type="ECO:0000256" key="2">
    <source>
        <dbReference type="ARBA" id="ARBA00022741"/>
    </source>
</evidence>
<dbReference type="PATRIC" id="fig|457404.5.peg.473"/>
<dbReference type="PANTHER" id="PTHR48102">
    <property type="entry name" value="ATP-DEPENDENT CLP PROTEASE ATP-BINDING SUBUNIT CLPX-LIKE, MITOCHONDRIAL-RELATED"/>
    <property type="match status" value="1"/>
</dbReference>
<keyword evidence="7" id="KW-0378">Hydrolase</keyword>
<evidence type="ECO:0000259" key="6">
    <source>
        <dbReference type="SMART" id="SM01086"/>
    </source>
</evidence>
<dbReference type="Proteomes" id="UP000003233">
    <property type="component" value="Unassembled WGS sequence"/>
</dbReference>
<reference evidence="7 8" key="1">
    <citation type="submission" date="2012-07" db="EMBL/GenBank/DDBJ databases">
        <title>The Genome Sequence of Fusobacterium ulcerans 12_1B.</title>
        <authorList>
            <consortium name="The Broad Institute Genome Sequencing Platform"/>
            <person name="Earl A."/>
            <person name="Ward D."/>
            <person name="Feldgarden M."/>
            <person name="Gevers D."/>
            <person name="Strauss J."/>
            <person name="Ambrose C.E."/>
            <person name="Allen-Vercoe E."/>
            <person name="Walker B."/>
            <person name="Young S.K."/>
            <person name="Zeng Q."/>
            <person name="Gargeya S."/>
            <person name="Fitzgerald M."/>
            <person name="Haas B."/>
            <person name="Abouelleil A."/>
            <person name="Alvarado L."/>
            <person name="Arachchi H.M."/>
            <person name="Berlin A.M."/>
            <person name="Chapman S.B."/>
            <person name="Goldberg J."/>
            <person name="Griggs A."/>
            <person name="Gujja S."/>
            <person name="Hansen M."/>
            <person name="Howarth C."/>
            <person name="Imamovic A."/>
            <person name="Larimer J."/>
            <person name="McCowen C."/>
            <person name="Montmayeur A."/>
            <person name="Murphy C."/>
            <person name="Neiman D."/>
            <person name="Pearson M."/>
            <person name="Priest M."/>
            <person name="Roberts A."/>
            <person name="Saif S."/>
            <person name="Shea T."/>
            <person name="Sisk P."/>
            <person name="Sykes S."/>
            <person name="Wortman J."/>
            <person name="Nusbaum C."/>
            <person name="Birren B."/>
        </authorList>
    </citation>
    <scope>NUCLEOTIDE SEQUENCE [LARGE SCALE GENOMIC DNA]</scope>
    <source>
        <strain evidence="7 8">12_1B</strain>
    </source>
</reference>
<dbReference type="InterPro" id="IPR019489">
    <property type="entry name" value="Clp_ATPase_C"/>
</dbReference>